<keyword evidence="7" id="KW-1185">Reference proteome</keyword>
<dbReference type="GO" id="GO:0005737">
    <property type="term" value="C:cytoplasm"/>
    <property type="evidence" value="ECO:0007669"/>
    <property type="project" value="UniProtKB-SubCell"/>
</dbReference>
<dbReference type="Pfam" id="PF13855">
    <property type="entry name" value="LRR_8"/>
    <property type="match status" value="1"/>
</dbReference>
<dbReference type="EMBL" id="KB822724">
    <property type="protein sequence ID" value="ETN37403.1"/>
    <property type="molecule type" value="Genomic_DNA"/>
</dbReference>
<name>W2RP02_CYPE1</name>
<evidence type="ECO:0000256" key="2">
    <source>
        <dbReference type="ARBA" id="ARBA00022490"/>
    </source>
</evidence>
<keyword evidence="2" id="KW-0963">Cytoplasm</keyword>
<evidence type="ECO:0000256" key="5">
    <source>
        <dbReference type="SAM" id="MobiDB-lite"/>
    </source>
</evidence>
<dbReference type="STRING" id="1220924.W2RP02"/>
<evidence type="ECO:0000313" key="6">
    <source>
        <dbReference type="EMBL" id="ETN37403.1"/>
    </source>
</evidence>
<evidence type="ECO:0000256" key="4">
    <source>
        <dbReference type="ARBA" id="ARBA00022737"/>
    </source>
</evidence>
<keyword evidence="3" id="KW-0433">Leucine-rich repeat</keyword>
<dbReference type="Gene3D" id="3.80.10.10">
    <property type="entry name" value="Ribonuclease Inhibitor"/>
    <property type="match status" value="2"/>
</dbReference>
<dbReference type="InterPro" id="IPR032675">
    <property type="entry name" value="LRR_dom_sf"/>
</dbReference>
<evidence type="ECO:0000256" key="3">
    <source>
        <dbReference type="ARBA" id="ARBA00022614"/>
    </source>
</evidence>
<dbReference type="Proteomes" id="UP000030752">
    <property type="component" value="Unassembled WGS sequence"/>
</dbReference>
<feature type="compositionally biased region" description="Basic and acidic residues" evidence="5">
    <location>
        <begin position="326"/>
        <end position="337"/>
    </location>
</feature>
<dbReference type="PANTHER" id="PTHR15454">
    <property type="entry name" value="NISCHARIN RELATED"/>
    <property type="match status" value="1"/>
</dbReference>
<sequence>METLQSEDGQHFVQSLARFIRQHEKALANSLQLSVHRTNSSTTSTSPTTTSVSGLASTKSSTPSAASSYPLAALSNSWVFLKFLNVKAAHLTLTPHHLYYLLSQIEELDIDVGPMNVRMESIHAELSQSNYISFLGPKSSKPRSDRDSIHSVSSMRSVMSSMTTFWSTFVRSADSKSEKAKAQMETDLKYLYSAFTKLPSLRLTADHRTPLIKGYEEFPFDTAVPLWSFKNIQQLDIVDLDFRSFQGWDRLAEQLVMLTVKRANLDDPTELLTDIVLDDVEKKRRRSTRGGQGSPTPTASWTVPSTPRGEYARSHSDPGSPADGSPKPDEHGFHKDSIALAGSASPKRPSAARPTSAYRHARAHSTKINRSGSGSSNSSEASIHPQRADSSPSLSGLGILPTNKWHRLKYLSLADNGLMHITAKSLCPVAGTLRSLNLSNNLFTEIPDAVASLTQLASLDLSNCMITSLQSLTKCPLPAISTLVLKSNRLQTLTGIERLLSLELVDIQDNALTDPDEIRRLTNLPNLRSIWVKHNPFCRIHTGYRVKILNLFRATPGYVEDIIIDNSGPGYAEKKQLLDRVPEKEHKMPTVRIAPTPRVLQSEPAEPGAAEAHEVPQISKPSTRRKKHSRRNIVDLAHDDTPWQPHSPIIGRSRPSNDSRRSTDGITAGRTERIPERSVQIMQSMKMEPQQERRAAAAAAAAAAVEDEIEMNPDETLQDDEFRNQAEALRRELGSNWLSALPDQRWHASHQVDLQRMQQIQQMQGIGTVPGLHRANTMVATSGRTLG</sequence>
<feature type="compositionally biased region" description="Low complexity" evidence="5">
    <location>
        <begin position="38"/>
        <end position="66"/>
    </location>
</feature>
<dbReference type="AlphaFoldDB" id="W2RP02"/>
<comment type="subcellular location">
    <subcellularLocation>
        <location evidence="1">Cytoplasm</location>
    </subcellularLocation>
</comment>
<dbReference type="OrthoDB" id="676979at2759"/>
<proteinExistence type="predicted"/>
<protein>
    <recommendedName>
        <fullName evidence="8">Leucine-rich repeat-containing protein</fullName>
    </recommendedName>
</protein>
<feature type="region of interest" description="Disordered" evidence="5">
    <location>
        <begin position="34"/>
        <end position="66"/>
    </location>
</feature>
<feature type="compositionally biased region" description="Basic residues" evidence="5">
    <location>
        <begin position="622"/>
        <end position="631"/>
    </location>
</feature>
<keyword evidence="4" id="KW-0677">Repeat</keyword>
<dbReference type="HOGENOM" id="CLU_009538_0_0_1"/>
<dbReference type="InParanoid" id="W2RP02"/>
<dbReference type="VEuPathDB" id="FungiDB:HMPREF1541_08394"/>
<dbReference type="InterPro" id="IPR001611">
    <property type="entry name" value="Leu-rich_rpt"/>
</dbReference>
<dbReference type="SUPFAM" id="SSF52075">
    <property type="entry name" value="Outer arm dynein light chain 1"/>
    <property type="match status" value="1"/>
</dbReference>
<gene>
    <name evidence="6" type="ORF">HMPREF1541_08394</name>
</gene>
<feature type="region of interest" description="Disordered" evidence="5">
    <location>
        <begin position="282"/>
        <end position="396"/>
    </location>
</feature>
<evidence type="ECO:0008006" key="8">
    <source>
        <dbReference type="Google" id="ProtNLM"/>
    </source>
</evidence>
<dbReference type="PANTHER" id="PTHR15454:SF69">
    <property type="entry name" value="SERINE_THREONINE-PROTEIN KINASE 11-INTERACTING PROTEIN"/>
    <property type="match status" value="1"/>
</dbReference>
<dbReference type="GeneID" id="19975733"/>
<evidence type="ECO:0000256" key="1">
    <source>
        <dbReference type="ARBA" id="ARBA00004496"/>
    </source>
</evidence>
<feature type="compositionally biased region" description="Polar residues" evidence="5">
    <location>
        <begin position="294"/>
        <end position="305"/>
    </location>
</feature>
<organism evidence="6 7">
    <name type="scientific">Cyphellophora europaea (strain CBS 101466)</name>
    <name type="common">Phialophora europaea</name>
    <dbReference type="NCBI Taxonomy" id="1220924"/>
    <lineage>
        <taxon>Eukaryota</taxon>
        <taxon>Fungi</taxon>
        <taxon>Dikarya</taxon>
        <taxon>Ascomycota</taxon>
        <taxon>Pezizomycotina</taxon>
        <taxon>Eurotiomycetes</taxon>
        <taxon>Chaetothyriomycetidae</taxon>
        <taxon>Chaetothyriales</taxon>
        <taxon>Cyphellophoraceae</taxon>
        <taxon>Cyphellophora</taxon>
    </lineage>
</organism>
<accession>W2RP02</accession>
<evidence type="ECO:0000313" key="7">
    <source>
        <dbReference type="Proteomes" id="UP000030752"/>
    </source>
</evidence>
<dbReference type="PROSITE" id="PS51450">
    <property type="entry name" value="LRR"/>
    <property type="match status" value="2"/>
</dbReference>
<reference evidence="6 7" key="1">
    <citation type="submission" date="2013-03" db="EMBL/GenBank/DDBJ databases">
        <title>The Genome Sequence of Phialophora europaea CBS 101466.</title>
        <authorList>
            <consortium name="The Broad Institute Genomics Platform"/>
            <person name="Cuomo C."/>
            <person name="de Hoog S."/>
            <person name="Gorbushina A."/>
            <person name="Walker B."/>
            <person name="Young S.K."/>
            <person name="Zeng Q."/>
            <person name="Gargeya S."/>
            <person name="Fitzgerald M."/>
            <person name="Haas B."/>
            <person name="Abouelleil A."/>
            <person name="Allen A.W."/>
            <person name="Alvarado L."/>
            <person name="Arachchi H.M."/>
            <person name="Berlin A.M."/>
            <person name="Chapman S.B."/>
            <person name="Gainer-Dewar J."/>
            <person name="Goldberg J."/>
            <person name="Griggs A."/>
            <person name="Gujja S."/>
            <person name="Hansen M."/>
            <person name="Howarth C."/>
            <person name="Imamovic A."/>
            <person name="Ireland A."/>
            <person name="Larimer J."/>
            <person name="McCowan C."/>
            <person name="Murphy C."/>
            <person name="Pearson M."/>
            <person name="Poon T.W."/>
            <person name="Priest M."/>
            <person name="Roberts A."/>
            <person name="Saif S."/>
            <person name="Shea T."/>
            <person name="Sisk P."/>
            <person name="Sykes S."/>
            <person name="Wortman J."/>
            <person name="Nusbaum C."/>
            <person name="Birren B."/>
        </authorList>
    </citation>
    <scope>NUCLEOTIDE SEQUENCE [LARGE SCALE GENOMIC DNA]</scope>
    <source>
        <strain evidence="6 7">CBS 101466</strain>
    </source>
</reference>
<dbReference type="RefSeq" id="XP_008720935.1">
    <property type="nucleotide sequence ID" value="XM_008722713.1"/>
</dbReference>
<dbReference type="eggNOG" id="ENOG502QTY2">
    <property type="taxonomic scope" value="Eukaryota"/>
</dbReference>
<feature type="compositionally biased region" description="Basic and acidic residues" evidence="5">
    <location>
        <begin position="632"/>
        <end position="641"/>
    </location>
</feature>
<feature type="region of interest" description="Disordered" evidence="5">
    <location>
        <begin position="602"/>
        <end position="670"/>
    </location>
</feature>